<dbReference type="Proteomes" id="UP000499080">
    <property type="component" value="Unassembled WGS sequence"/>
</dbReference>
<name>A0A4Y2EWK2_ARAVE</name>
<dbReference type="EMBL" id="BGPR01000738">
    <property type="protein sequence ID" value="GBM33642.1"/>
    <property type="molecule type" value="Genomic_DNA"/>
</dbReference>
<evidence type="ECO:0000259" key="1">
    <source>
        <dbReference type="Pfam" id="PF17921"/>
    </source>
</evidence>
<dbReference type="AlphaFoldDB" id="A0A4Y2EWK2"/>
<evidence type="ECO:0000313" key="2">
    <source>
        <dbReference type="EMBL" id="GBM33642.1"/>
    </source>
</evidence>
<accession>A0A4Y2EWK2</accession>
<dbReference type="InterPro" id="IPR041588">
    <property type="entry name" value="Integrase_H2C2"/>
</dbReference>
<dbReference type="Pfam" id="PF17921">
    <property type="entry name" value="Integrase_H2C2"/>
    <property type="match status" value="1"/>
</dbReference>
<proteinExistence type="predicted"/>
<keyword evidence="3" id="KW-1185">Reference proteome</keyword>
<dbReference type="OrthoDB" id="422540at2759"/>
<evidence type="ECO:0000313" key="3">
    <source>
        <dbReference type="Proteomes" id="UP000499080"/>
    </source>
</evidence>
<dbReference type="Gene3D" id="1.10.340.70">
    <property type="match status" value="1"/>
</dbReference>
<protein>
    <recommendedName>
        <fullName evidence="1">Integrase zinc-binding domain-containing protein</fullName>
    </recommendedName>
</protein>
<reference evidence="2 3" key="1">
    <citation type="journal article" date="2019" name="Sci. Rep.">
        <title>Orb-weaving spider Araneus ventricosus genome elucidates the spidroin gene catalogue.</title>
        <authorList>
            <person name="Kono N."/>
            <person name="Nakamura H."/>
            <person name="Ohtoshi R."/>
            <person name="Moran D.A.P."/>
            <person name="Shinohara A."/>
            <person name="Yoshida Y."/>
            <person name="Fujiwara M."/>
            <person name="Mori M."/>
            <person name="Tomita M."/>
            <person name="Arakawa K."/>
        </authorList>
    </citation>
    <scope>NUCLEOTIDE SEQUENCE [LARGE SCALE GENOMIC DNA]</scope>
</reference>
<organism evidence="2 3">
    <name type="scientific">Araneus ventricosus</name>
    <name type="common">Orbweaver spider</name>
    <name type="synonym">Epeira ventricosa</name>
    <dbReference type="NCBI Taxonomy" id="182803"/>
    <lineage>
        <taxon>Eukaryota</taxon>
        <taxon>Metazoa</taxon>
        <taxon>Ecdysozoa</taxon>
        <taxon>Arthropoda</taxon>
        <taxon>Chelicerata</taxon>
        <taxon>Arachnida</taxon>
        <taxon>Araneae</taxon>
        <taxon>Araneomorphae</taxon>
        <taxon>Entelegynae</taxon>
        <taxon>Araneoidea</taxon>
        <taxon>Araneidae</taxon>
        <taxon>Araneus</taxon>
    </lineage>
</organism>
<gene>
    <name evidence="2" type="ORF">AVEN_203684_1</name>
</gene>
<dbReference type="PANTHER" id="PTHR47266">
    <property type="entry name" value="ENDONUCLEASE-RELATED"/>
    <property type="match status" value="1"/>
</dbReference>
<feature type="domain" description="Integrase zinc-binding" evidence="1">
    <location>
        <begin position="48"/>
        <end position="103"/>
    </location>
</feature>
<comment type="caution">
    <text evidence="2">The sequence shown here is derived from an EMBL/GenBank/DDBJ whole genome shotgun (WGS) entry which is preliminary data.</text>
</comment>
<dbReference type="InterPro" id="IPR052160">
    <property type="entry name" value="Gypsy_RT_Integrase-like"/>
</dbReference>
<sequence>MATAQDSDGELRSLLETGTGLKFKQLSLSSSKRFLFCDISTHKVRPYVPVSFRKKVFDLLHGLSHPVIKATTDVFKKRFVWSSMNKDIQMWCKCCVACQKSKIQRHTEAPLGSFILPKAIFSHIHIDVVGPLPRLMVIYLY</sequence>